<organism evidence="1 2">
    <name type="scientific">Dorcoceras hygrometricum</name>
    <dbReference type="NCBI Taxonomy" id="472368"/>
    <lineage>
        <taxon>Eukaryota</taxon>
        <taxon>Viridiplantae</taxon>
        <taxon>Streptophyta</taxon>
        <taxon>Embryophyta</taxon>
        <taxon>Tracheophyta</taxon>
        <taxon>Spermatophyta</taxon>
        <taxon>Magnoliopsida</taxon>
        <taxon>eudicotyledons</taxon>
        <taxon>Gunneridae</taxon>
        <taxon>Pentapetalae</taxon>
        <taxon>asterids</taxon>
        <taxon>lamiids</taxon>
        <taxon>Lamiales</taxon>
        <taxon>Gesneriaceae</taxon>
        <taxon>Didymocarpoideae</taxon>
        <taxon>Trichosporeae</taxon>
        <taxon>Loxocarpinae</taxon>
        <taxon>Dorcoceras</taxon>
    </lineage>
</organism>
<reference evidence="1 2" key="1">
    <citation type="journal article" date="2015" name="Proc. Natl. Acad. Sci. U.S.A.">
        <title>The resurrection genome of Boea hygrometrica: A blueprint for survival of dehydration.</title>
        <authorList>
            <person name="Xiao L."/>
            <person name="Yang G."/>
            <person name="Zhang L."/>
            <person name="Yang X."/>
            <person name="Zhao S."/>
            <person name="Ji Z."/>
            <person name="Zhou Q."/>
            <person name="Hu M."/>
            <person name="Wang Y."/>
            <person name="Chen M."/>
            <person name="Xu Y."/>
            <person name="Jin H."/>
            <person name="Xiao X."/>
            <person name="Hu G."/>
            <person name="Bao F."/>
            <person name="Hu Y."/>
            <person name="Wan P."/>
            <person name="Li L."/>
            <person name="Deng X."/>
            <person name="Kuang T."/>
            <person name="Xiang C."/>
            <person name="Zhu J.K."/>
            <person name="Oliver M.J."/>
            <person name="He Y."/>
        </authorList>
    </citation>
    <scope>NUCLEOTIDE SEQUENCE [LARGE SCALE GENOMIC DNA]</scope>
    <source>
        <strain evidence="2">cv. XS01</strain>
    </source>
</reference>
<name>A0A2Z7BKP5_9LAMI</name>
<evidence type="ECO:0000313" key="1">
    <source>
        <dbReference type="EMBL" id="KZV32496.1"/>
    </source>
</evidence>
<dbReference type="OrthoDB" id="1152125at2759"/>
<dbReference type="AlphaFoldDB" id="A0A2Z7BKP5"/>
<evidence type="ECO:0008006" key="3">
    <source>
        <dbReference type="Google" id="ProtNLM"/>
    </source>
</evidence>
<evidence type="ECO:0000313" key="2">
    <source>
        <dbReference type="Proteomes" id="UP000250235"/>
    </source>
</evidence>
<protein>
    <recommendedName>
        <fullName evidence="3">Aminotransferase-like plant mobile domain-containing protein</fullName>
    </recommendedName>
</protein>
<proteinExistence type="predicted"/>
<accession>A0A2Z7BKP5</accession>
<sequence length="156" mass="17952">MEVIGPLSHPSYFNNALPLAIQNRLFPIHSLSSSDLLLSKHLLPHAVPAQFKSWPRVSAKWVEWVEHLQPYFGDQWRSQGVWNLVDMSKVGMSKQSMLFDCLLRFWSPSSNAFLFFWDPMSPTLYDVYLFTGLHLIGPDSPYLIDDSFSPQLAPLR</sequence>
<dbReference type="Proteomes" id="UP000250235">
    <property type="component" value="Unassembled WGS sequence"/>
</dbReference>
<gene>
    <name evidence="1" type="ORF">F511_43809</name>
</gene>
<dbReference type="EMBL" id="KV006544">
    <property type="protein sequence ID" value="KZV32496.1"/>
    <property type="molecule type" value="Genomic_DNA"/>
</dbReference>
<keyword evidence="2" id="KW-1185">Reference proteome</keyword>